<dbReference type="SMART" id="SM00091">
    <property type="entry name" value="PAS"/>
    <property type="match status" value="1"/>
</dbReference>
<keyword evidence="8" id="KW-0902">Two-component regulatory system</keyword>
<dbReference type="AlphaFoldDB" id="A0A841U556"/>
<evidence type="ECO:0000313" key="12">
    <source>
        <dbReference type="Proteomes" id="UP000553776"/>
    </source>
</evidence>
<evidence type="ECO:0000256" key="7">
    <source>
        <dbReference type="ARBA" id="ARBA00022840"/>
    </source>
</evidence>
<comment type="catalytic activity">
    <reaction evidence="1">
        <text>ATP + protein L-histidine = ADP + protein N-phospho-L-histidine.</text>
        <dbReference type="EC" id="2.7.13.3"/>
    </reaction>
</comment>
<dbReference type="PROSITE" id="PS50112">
    <property type="entry name" value="PAS"/>
    <property type="match status" value="1"/>
</dbReference>
<evidence type="ECO:0000256" key="3">
    <source>
        <dbReference type="ARBA" id="ARBA00022553"/>
    </source>
</evidence>
<evidence type="ECO:0000256" key="4">
    <source>
        <dbReference type="ARBA" id="ARBA00022679"/>
    </source>
</evidence>
<sequence length="384" mass="42812">MSNSDDRVFGRAPNRRAESDAGAVREWESRTGSFVRRFLENLLSDENIGVLLLDTEFRIMEVSQMVCAALGEAREELIGREAESLFRSLEQPLPVDSSLLRGGSFRNRSYKWRSGEVRREWMMDGDLLRERDEIIGAYVLFRDVTHLSALEEQVRRSDRLKMIGEVAAGTAHEIRNPLTAIKGFMQLLQRALNERQMGRELDYVRIVMAELERVNALVNEFLLLSKPKEVKRVPVRLGHLFGEMLPMLRNEAVMHDVALRYEPRPGLPAVFADKEMLKQVFLNLGKNAIEAMAAVKGGTLTIRERAGRAGAAEVYVDICDTGPGIPAASLERVFDPFFTTKEQGTGLGLSICQRIVHDLGGRIDVATGAGGTVFTVTLPALQGA</sequence>
<dbReference type="PROSITE" id="PS50109">
    <property type="entry name" value="HIS_KIN"/>
    <property type="match status" value="1"/>
</dbReference>
<dbReference type="SMART" id="SM00387">
    <property type="entry name" value="HATPase_c"/>
    <property type="match status" value="1"/>
</dbReference>
<dbReference type="InterPro" id="IPR005467">
    <property type="entry name" value="His_kinase_dom"/>
</dbReference>
<dbReference type="Pfam" id="PF00512">
    <property type="entry name" value="HisKA"/>
    <property type="match status" value="1"/>
</dbReference>
<dbReference type="EMBL" id="JACJVR010000108">
    <property type="protein sequence ID" value="MBB6694939.1"/>
    <property type="molecule type" value="Genomic_DNA"/>
</dbReference>
<dbReference type="PANTHER" id="PTHR43065:SF10">
    <property type="entry name" value="PEROXIDE STRESS-ACTIVATED HISTIDINE KINASE MAK3"/>
    <property type="match status" value="1"/>
</dbReference>
<accession>A0A841U556</accession>
<dbReference type="SUPFAM" id="SSF55785">
    <property type="entry name" value="PYP-like sensor domain (PAS domain)"/>
    <property type="match status" value="1"/>
</dbReference>
<evidence type="ECO:0000256" key="8">
    <source>
        <dbReference type="ARBA" id="ARBA00023012"/>
    </source>
</evidence>
<keyword evidence="7" id="KW-0067">ATP-binding</keyword>
<keyword evidence="12" id="KW-1185">Reference proteome</keyword>
<dbReference type="PRINTS" id="PR00344">
    <property type="entry name" value="BCTRLSENSOR"/>
</dbReference>
<dbReference type="GO" id="GO:0005524">
    <property type="term" value="F:ATP binding"/>
    <property type="evidence" value="ECO:0007669"/>
    <property type="project" value="UniProtKB-KW"/>
</dbReference>
<evidence type="ECO:0000313" key="11">
    <source>
        <dbReference type="EMBL" id="MBB6694939.1"/>
    </source>
</evidence>
<reference evidence="11 12" key="1">
    <citation type="submission" date="2020-08" db="EMBL/GenBank/DDBJ databases">
        <title>Cohnella phylogeny.</title>
        <authorList>
            <person name="Dunlap C."/>
        </authorList>
    </citation>
    <scope>NUCLEOTIDE SEQUENCE [LARGE SCALE GENOMIC DNA]</scope>
    <source>
        <strain evidence="11 12">DSM 25239</strain>
    </source>
</reference>
<proteinExistence type="predicted"/>
<dbReference type="InterPro" id="IPR000014">
    <property type="entry name" value="PAS"/>
</dbReference>
<name>A0A841U556_9BACL</name>
<feature type="domain" description="PAS" evidence="10">
    <location>
        <begin position="35"/>
        <end position="92"/>
    </location>
</feature>
<keyword evidence="5" id="KW-0547">Nucleotide-binding</keyword>
<dbReference type="SMART" id="SM00388">
    <property type="entry name" value="HisKA"/>
    <property type="match status" value="1"/>
</dbReference>
<dbReference type="Gene3D" id="3.30.450.20">
    <property type="entry name" value="PAS domain"/>
    <property type="match status" value="1"/>
</dbReference>
<evidence type="ECO:0000259" key="10">
    <source>
        <dbReference type="PROSITE" id="PS50112"/>
    </source>
</evidence>
<dbReference type="Pfam" id="PF02518">
    <property type="entry name" value="HATPase_c"/>
    <property type="match status" value="1"/>
</dbReference>
<dbReference type="InterPro" id="IPR004358">
    <property type="entry name" value="Sig_transdc_His_kin-like_C"/>
</dbReference>
<comment type="caution">
    <text evidence="11">The sequence shown here is derived from an EMBL/GenBank/DDBJ whole genome shotgun (WGS) entry which is preliminary data.</text>
</comment>
<keyword evidence="6 11" id="KW-0418">Kinase</keyword>
<evidence type="ECO:0000256" key="5">
    <source>
        <dbReference type="ARBA" id="ARBA00022741"/>
    </source>
</evidence>
<evidence type="ECO:0000256" key="1">
    <source>
        <dbReference type="ARBA" id="ARBA00000085"/>
    </source>
</evidence>
<dbReference type="GO" id="GO:0000155">
    <property type="term" value="F:phosphorelay sensor kinase activity"/>
    <property type="evidence" value="ECO:0007669"/>
    <property type="project" value="InterPro"/>
</dbReference>
<dbReference type="InterPro" id="IPR003594">
    <property type="entry name" value="HATPase_dom"/>
</dbReference>
<keyword evidence="3" id="KW-0597">Phosphoprotein</keyword>
<dbReference type="EC" id="2.7.13.3" evidence="2"/>
<dbReference type="Gene3D" id="3.30.565.10">
    <property type="entry name" value="Histidine kinase-like ATPase, C-terminal domain"/>
    <property type="match status" value="1"/>
</dbReference>
<keyword evidence="4" id="KW-0808">Transferase</keyword>
<dbReference type="SUPFAM" id="SSF47384">
    <property type="entry name" value="Homodimeric domain of signal transducing histidine kinase"/>
    <property type="match status" value="1"/>
</dbReference>
<protein>
    <recommendedName>
        <fullName evidence="2">histidine kinase</fullName>
        <ecNumber evidence="2">2.7.13.3</ecNumber>
    </recommendedName>
</protein>
<dbReference type="InterPro" id="IPR036890">
    <property type="entry name" value="HATPase_C_sf"/>
</dbReference>
<evidence type="ECO:0000259" key="9">
    <source>
        <dbReference type="PROSITE" id="PS50109"/>
    </source>
</evidence>
<gene>
    <name evidence="11" type="ORF">H7B90_26430</name>
</gene>
<evidence type="ECO:0000256" key="6">
    <source>
        <dbReference type="ARBA" id="ARBA00022777"/>
    </source>
</evidence>
<dbReference type="CDD" id="cd00082">
    <property type="entry name" value="HisKA"/>
    <property type="match status" value="1"/>
</dbReference>
<dbReference type="SUPFAM" id="SSF55874">
    <property type="entry name" value="ATPase domain of HSP90 chaperone/DNA topoisomerase II/histidine kinase"/>
    <property type="match status" value="1"/>
</dbReference>
<dbReference type="InterPro" id="IPR035965">
    <property type="entry name" value="PAS-like_dom_sf"/>
</dbReference>
<dbReference type="InterPro" id="IPR036097">
    <property type="entry name" value="HisK_dim/P_sf"/>
</dbReference>
<evidence type="ECO:0000256" key="2">
    <source>
        <dbReference type="ARBA" id="ARBA00012438"/>
    </source>
</evidence>
<feature type="domain" description="Histidine kinase" evidence="9">
    <location>
        <begin position="169"/>
        <end position="382"/>
    </location>
</feature>
<dbReference type="PANTHER" id="PTHR43065">
    <property type="entry name" value="SENSOR HISTIDINE KINASE"/>
    <property type="match status" value="1"/>
</dbReference>
<dbReference type="RefSeq" id="WP_185138902.1">
    <property type="nucleotide sequence ID" value="NZ_BORM01000028.1"/>
</dbReference>
<organism evidence="11 12">
    <name type="scientific">Cohnella xylanilytica</name>
    <dbReference type="NCBI Taxonomy" id="557555"/>
    <lineage>
        <taxon>Bacteria</taxon>
        <taxon>Bacillati</taxon>
        <taxon>Bacillota</taxon>
        <taxon>Bacilli</taxon>
        <taxon>Bacillales</taxon>
        <taxon>Paenibacillaceae</taxon>
        <taxon>Cohnella</taxon>
    </lineage>
</organism>
<dbReference type="InterPro" id="IPR003661">
    <property type="entry name" value="HisK_dim/P_dom"/>
</dbReference>
<dbReference type="Proteomes" id="UP000553776">
    <property type="component" value="Unassembled WGS sequence"/>
</dbReference>
<dbReference type="Gene3D" id="1.10.287.130">
    <property type="match status" value="1"/>
</dbReference>